<keyword evidence="3" id="KW-1185">Reference proteome</keyword>
<feature type="region of interest" description="Disordered" evidence="1">
    <location>
        <begin position="67"/>
        <end position="93"/>
    </location>
</feature>
<proteinExistence type="predicted"/>
<protein>
    <submittedName>
        <fullName evidence="2">Uncharacterized protein</fullName>
    </submittedName>
</protein>
<dbReference type="Proteomes" id="UP000214646">
    <property type="component" value="Unassembled WGS sequence"/>
</dbReference>
<evidence type="ECO:0000313" key="2">
    <source>
        <dbReference type="EMBL" id="OWK34324.1"/>
    </source>
</evidence>
<evidence type="ECO:0000256" key="1">
    <source>
        <dbReference type="SAM" id="MobiDB-lite"/>
    </source>
</evidence>
<evidence type="ECO:0000313" key="3">
    <source>
        <dbReference type="Proteomes" id="UP000214646"/>
    </source>
</evidence>
<dbReference type="EMBL" id="NIDE01000020">
    <property type="protein sequence ID" value="OWK34324.1"/>
    <property type="molecule type" value="Genomic_DNA"/>
</dbReference>
<comment type="caution">
    <text evidence="2">The sequence shown here is derived from an EMBL/GenBank/DDBJ whole genome shotgun (WGS) entry which is preliminary data.</text>
</comment>
<gene>
    <name evidence="2" type="ORF">FRUB_10295</name>
</gene>
<sequence length="93" mass="10153">MGLRHRPDPARLKYASAWQLVATGQDVHPGDWLILRDGIAVEVAGDETFRERFEPVTGGEAIKARLVDPKPVDPYGPDFDPATGPDPLDKGYG</sequence>
<name>A0A225D3V9_9BACT</name>
<reference evidence="3" key="1">
    <citation type="submission" date="2017-06" db="EMBL/GenBank/DDBJ databases">
        <title>Genome analysis of Fimbriiglobus ruber SP5, the first member of the order Planctomycetales with confirmed chitinolytic capability.</title>
        <authorList>
            <person name="Ravin N.V."/>
            <person name="Rakitin A.L."/>
            <person name="Ivanova A.A."/>
            <person name="Beletsky A.V."/>
            <person name="Kulichevskaya I.S."/>
            <person name="Mardanov A.V."/>
            <person name="Dedysh S.N."/>
        </authorList>
    </citation>
    <scope>NUCLEOTIDE SEQUENCE [LARGE SCALE GENOMIC DNA]</scope>
    <source>
        <strain evidence="3">SP5</strain>
    </source>
</reference>
<organism evidence="2 3">
    <name type="scientific">Fimbriiglobus ruber</name>
    <dbReference type="NCBI Taxonomy" id="1908690"/>
    <lineage>
        <taxon>Bacteria</taxon>
        <taxon>Pseudomonadati</taxon>
        <taxon>Planctomycetota</taxon>
        <taxon>Planctomycetia</taxon>
        <taxon>Gemmatales</taxon>
        <taxon>Gemmataceae</taxon>
        <taxon>Fimbriiglobus</taxon>
    </lineage>
</organism>
<accession>A0A225D3V9</accession>
<dbReference type="AlphaFoldDB" id="A0A225D3V9"/>